<accession>X1KN70</accession>
<evidence type="ECO:0000313" key="1">
    <source>
        <dbReference type="EMBL" id="GAI08138.1"/>
    </source>
</evidence>
<organism evidence="1">
    <name type="scientific">marine sediment metagenome</name>
    <dbReference type="NCBI Taxonomy" id="412755"/>
    <lineage>
        <taxon>unclassified sequences</taxon>
        <taxon>metagenomes</taxon>
        <taxon>ecological metagenomes</taxon>
    </lineage>
</organism>
<dbReference type="EMBL" id="BARV01007449">
    <property type="protein sequence ID" value="GAI08138.1"/>
    <property type="molecule type" value="Genomic_DNA"/>
</dbReference>
<reference evidence="1" key="1">
    <citation type="journal article" date="2014" name="Front. Microbiol.">
        <title>High frequency of phylogenetically diverse reductive dehalogenase-homologous genes in deep subseafloor sedimentary metagenomes.</title>
        <authorList>
            <person name="Kawai M."/>
            <person name="Futagami T."/>
            <person name="Toyoda A."/>
            <person name="Takaki Y."/>
            <person name="Nishi S."/>
            <person name="Hori S."/>
            <person name="Arai W."/>
            <person name="Tsubouchi T."/>
            <person name="Morono Y."/>
            <person name="Uchiyama I."/>
            <person name="Ito T."/>
            <person name="Fujiyama A."/>
            <person name="Inagaki F."/>
            <person name="Takami H."/>
        </authorList>
    </citation>
    <scope>NUCLEOTIDE SEQUENCE</scope>
    <source>
        <strain evidence="1">Expedition CK06-06</strain>
    </source>
</reference>
<dbReference type="AlphaFoldDB" id="X1KN70"/>
<feature type="non-terminal residue" evidence="1">
    <location>
        <position position="1"/>
    </location>
</feature>
<gene>
    <name evidence="1" type="ORF">S06H3_15164</name>
</gene>
<sequence length="49" mass="5520">VIPSLMVNLPYDWQDKFVKADNLNCLTLTSPGLRTISPLPQHLVSLLTR</sequence>
<proteinExistence type="predicted"/>
<comment type="caution">
    <text evidence="1">The sequence shown here is derived from an EMBL/GenBank/DDBJ whole genome shotgun (WGS) entry which is preliminary data.</text>
</comment>
<name>X1KN70_9ZZZZ</name>
<protein>
    <submittedName>
        <fullName evidence="1">Uncharacterized protein</fullName>
    </submittedName>
</protein>